<sequence>MNEIQKFVNEEFGTIRTATINNEPWFAAKDICDILGVTNTTMSLKNLESDEVTKLNLGGLEGETNFVSESGFYTLVLRSRKEIAKPFRLWVTREVLPQIRQTGGYIPISEEEPNEVFLARAVQVANETIKHKDEIIARQQQRIESLEETEKDWKLLMDCKGTFSVNEIAHFIGIGEYKLFARMREIGILFKNENGDNVPYEKPVHKGKFTSIPAIAPDGTAHLQTRVYPDGISYITKLLRKYGYLEVA</sequence>
<accession>A0A0V8QAT9</accession>
<dbReference type="Proteomes" id="UP000054874">
    <property type="component" value="Unassembled WGS sequence"/>
</dbReference>
<dbReference type="GO" id="GO:0003677">
    <property type="term" value="F:DNA binding"/>
    <property type="evidence" value="ECO:0007669"/>
    <property type="project" value="InterPro"/>
</dbReference>
<gene>
    <name evidence="3" type="ORF">ASU35_15635</name>
</gene>
<evidence type="ECO:0000256" key="1">
    <source>
        <dbReference type="SAM" id="Coils"/>
    </source>
</evidence>
<dbReference type="AlphaFoldDB" id="A0A0V8QAT9"/>
<evidence type="ECO:0000313" key="3">
    <source>
        <dbReference type="EMBL" id="KSV57695.1"/>
    </source>
</evidence>
<reference evidence="3 4" key="1">
    <citation type="submission" date="2015-11" db="EMBL/GenBank/DDBJ databases">
        <title>Butyribacter intestini gen. nov., sp. nov., a butyric acid-producing bacterium of the family Lachnospiraceae isolated from the human faeces.</title>
        <authorList>
            <person name="Zou Y."/>
            <person name="Xue W."/>
            <person name="Luo G."/>
            <person name="Lv M."/>
        </authorList>
    </citation>
    <scope>NUCLEOTIDE SEQUENCE [LARGE SCALE GENOMIC DNA]</scope>
    <source>
        <strain evidence="3 4">ACET-33324</strain>
    </source>
</reference>
<dbReference type="PANTHER" id="PTHR36180:SF2">
    <property type="entry name" value="BRO FAMILY PROTEIN"/>
    <property type="match status" value="1"/>
</dbReference>
<protein>
    <recommendedName>
        <fullName evidence="2">Bro-N domain-containing protein</fullName>
    </recommendedName>
</protein>
<dbReference type="Pfam" id="PF03374">
    <property type="entry name" value="ANT"/>
    <property type="match status" value="1"/>
</dbReference>
<keyword evidence="1" id="KW-0175">Coiled coil</keyword>
<dbReference type="RefSeq" id="WP_058354076.1">
    <property type="nucleotide sequence ID" value="NZ_CABMMD010000206.1"/>
</dbReference>
<keyword evidence="4" id="KW-1185">Reference proteome</keyword>
<dbReference type="Pfam" id="PF02498">
    <property type="entry name" value="Bro-N"/>
    <property type="match status" value="1"/>
</dbReference>
<dbReference type="PANTHER" id="PTHR36180">
    <property type="entry name" value="DNA-BINDING PROTEIN-RELATED-RELATED"/>
    <property type="match status" value="1"/>
</dbReference>
<dbReference type="OrthoDB" id="9812611at2"/>
<evidence type="ECO:0000313" key="4">
    <source>
        <dbReference type="Proteomes" id="UP000054874"/>
    </source>
</evidence>
<proteinExistence type="predicted"/>
<feature type="coiled-coil region" evidence="1">
    <location>
        <begin position="129"/>
        <end position="156"/>
    </location>
</feature>
<feature type="domain" description="Bro-N" evidence="2">
    <location>
        <begin position="1"/>
        <end position="103"/>
    </location>
</feature>
<organism evidence="3 4">
    <name type="scientific">Acetivibrio ethanolgignens</name>
    <dbReference type="NCBI Taxonomy" id="290052"/>
    <lineage>
        <taxon>Bacteria</taxon>
        <taxon>Bacillati</taxon>
        <taxon>Bacillota</taxon>
        <taxon>Clostridia</taxon>
        <taxon>Eubacteriales</taxon>
        <taxon>Oscillospiraceae</taxon>
        <taxon>Acetivibrio</taxon>
    </lineage>
</organism>
<dbReference type="InterPro" id="IPR003497">
    <property type="entry name" value="BRO_N_domain"/>
</dbReference>
<dbReference type="PROSITE" id="PS51750">
    <property type="entry name" value="BRO_N"/>
    <property type="match status" value="1"/>
</dbReference>
<dbReference type="EMBL" id="LNAM01000206">
    <property type="protein sequence ID" value="KSV57695.1"/>
    <property type="molecule type" value="Genomic_DNA"/>
</dbReference>
<dbReference type="SMART" id="SM01040">
    <property type="entry name" value="Bro-N"/>
    <property type="match status" value="1"/>
</dbReference>
<dbReference type="InterPro" id="IPR005039">
    <property type="entry name" value="Ant_C"/>
</dbReference>
<comment type="caution">
    <text evidence="3">The sequence shown here is derived from an EMBL/GenBank/DDBJ whole genome shotgun (WGS) entry which is preliminary data.</text>
</comment>
<evidence type="ECO:0000259" key="2">
    <source>
        <dbReference type="PROSITE" id="PS51750"/>
    </source>
</evidence>
<name>A0A0V8QAT9_9FIRM</name>